<comment type="subcellular location">
    <subcellularLocation>
        <location evidence="1">Cytoplasm</location>
    </subcellularLocation>
</comment>
<reference evidence="13 14" key="1">
    <citation type="journal article" date="2014" name="Genome Announc.">
        <title>Genome Sequence and Methylome of Soil Bacterium Gemmatirosa kalamazoonensis KBS708T, a Member of the Rarely Cultivated Gemmatimonadetes Phylum.</title>
        <authorList>
            <person name="Debruyn J.M."/>
            <person name="Radosevich M."/>
            <person name="Wommack K.E."/>
            <person name="Polson S.W."/>
            <person name="Hauser L.J."/>
            <person name="Fawaz M.N."/>
            <person name="Korlach J."/>
            <person name="Tsai Y.C."/>
        </authorList>
    </citation>
    <scope>NUCLEOTIDE SEQUENCE [LARGE SCALE GENOMIC DNA]</scope>
    <source>
        <strain evidence="13 14">KBS708</strain>
    </source>
</reference>
<dbReference type="OrthoDB" id="9779408at2"/>
<keyword evidence="5" id="KW-0963">Cytoplasm</keyword>
<dbReference type="GO" id="GO:0030246">
    <property type="term" value="F:carbohydrate binding"/>
    <property type="evidence" value="ECO:0007669"/>
    <property type="project" value="InterPro"/>
</dbReference>
<keyword evidence="6" id="KW-0597">Phosphoprotein</keyword>
<evidence type="ECO:0000256" key="10">
    <source>
        <dbReference type="PIRSR" id="PIRSR005096-1"/>
    </source>
</evidence>
<comment type="catalytic activity">
    <reaction evidence="9">
        <text>alpha-D-glucose = beta-D-glucose</text>
        <dbReference type="Rhea" id="RHEA:10264"/>
        <dbReference type="ChEBI" id="CHEBI:15903"/>
        <dbReference type="ChEBI" id="CHEBI:17925"/>
        <dbReference type="EC" id="5.1.3.3"/>
    </reaction>
</comment>
<comment type="similarity">
    <text evidence="3 9">Belongs to the aldose epimerase family.</text>
</comment>
<dbReference type="PATRIC" id="fig|861299.3.peg.4562"/>
<dbReference type="Gene3D" id="2.70.98.10">
    <property type="match status" value="1"/>
</dbReference>
<name>W0RLS9_9BACT</name>
<feature type="active site" description="Proton acceptor" evidence="10">
    <location>
        <position position="326"/>
    </location>
</feature>
<evidence type="ECO:0000256" key="6">
    <source>
        <dbReference type="ARBA" id="ARBA00022553"/>
    </source>
</evidence>
<dbReference type="AlphaFoldDB" id="W0RLS9"/>
<feature type="binding site" evidence="12">
    <location>
        <begin position="89"/>
        <end position="90"/>
    </location>
    <ligand>
        <name>beta-D-galactose</name>
        <dbReference type="ChEBI" id="CHEBI:27667"/>
    </ligand>
</feature>
<dbReference type="Pfam" id="PF01263">
    <property type="entry name" value="Aldose_epim"/>
    <property type="match status" value="1"/>
</dbReference>
<keyword evidence="8 9" id="KW-0119">Carbohydrate metabolism</keyword>
<dbReference type="SUPFAM" id="SSF74650">
    <property type="entry name" value="Galactose mutarotase-like"/>
    <property type="match status" value="1"/>
</dbReference>
<dbReference type="InParanoid" id="W0RLS9"/>
<dbReference type="HOGENOM" id="CLU_031753_2_0_0"/>
<feature type="active site" description="Proton donor" evidence="10">
    <location>
        <position position="189"/>
    </location>
</feature>
<evidence type="ECO:0000256" key="5">
    <source>
        <dbReference type="ARBA" id="ARBA00022490"/>
    </source>
</evidence>
<organism evidence="13 14">
    <name type="scientific">Gemmatirosa kalamazoonensis</name>
    <dbReference type="NCBI Taxonomy" id="861299"/>
    <lineage>
        <taxon>Bacteria</taxon>
        <taxon>Pseudomonadati</taxon>
        <taxon>Gemmatimonadota</taxon>
        <taxon>Gemmatimonadia</taxon>
        <taxon>Gemmatimonadales</taxon>
        <taxon>Gemmatimonadaceae</taxon>
        <taxon>Gemmatirosa</taxon>
    </lineage>
</organism>
<dbReference type="GO" id="GO:0033499">
    <property type="term" value="P:galactose catabolic process via UDP-galactose, Leloir pathway"/>
    <property type="evidence" value="ECO:0007669"/>
    <property type="project" value="TreeGrafter"/>
</dbReference>
<keyword evidence="7 9" id="KW-0413">Isomerase</keyword>
<evidence type="ECO:0000256" key="7">
    <source>
        <dbReference type="ARBA" id="ARBA00023235"/>
    </source>
</evidence>
<dbReference type="eggNOG" id="COG2017">
    <property type="taxonomic scope" value="Bacteria"/>
</dbReference>
<feature type="binding site" evidence="12">
    <location>
        <begin position="189"/>
        <end position="191"/>
    </location>
    <ligand>
        <name>beta-D-galactose</name>
        <dbReference type="ChEBI" id="CHEBI:27667"/>
    </ligand>
</feature>
<dbReference type="InterPro" id="IPR015443">
    <property type="entry name" value="Aldose_1-epimerase"/>
</dbReference>
<comment type="subunit">
    <text evidence="4">Monomer.</text>
</comment>
<dbReference type="GO" id="GO:0005737">
    <property type="term" value="C:cytoplasm"/>
    <property type="evidence" value="ECO:0007669"/>
    <property type="project" value="UniProtKB-SubCell"/>
</dbReference>
<dbReference type="FunFam" id="2.70.98.10:FF:000003">
    <property type="entry name" value="Aldose 1-epimerase"/>
    <property type="match status" value="1"/>
</dbReference>
<dbReference type="STRING" id="861299.J421_4507"/>
<dbReference type="NCBIfam" id="NF008277">
    <property type="entry name" value="PRK11055.1"/>
    <property type="match status" value="1"/>
</dbReference>
<dbReference type="InterPro" id="IPR008183">
    <property type="entry name" value="Aldose_1/G6P_1-epimerase"/>
</dbReference>
<dbReference type="EC" id="5.1.3.3" evidence="9"/>
<dbReference type="CDD" id="cd09019">
    <property type="entry name" value="galactose_mutarotase_like"/>
    <property type="match status" value="1"/>
</dbReference>
<dbReference type="InterPro" id="IPR011013">
    <property type="entry name" value="Gal_mutarotase_sf_dom"/>
</dbReference>
<dbReference type="RefSeq" id="WP_025413474.1">
    <property type="nucleotide sequence ID" value="NZ_CP007128.1"/>
</dbReference>
<evidence type="ECO:0000256" key="9">
    <source>
        <dbReference type="PIRNR" id="PIRNR005096"/>
    </source>
</evidence>
<evidence type="ECO:0000313" key="13">
    <source>
        <dbReference type="EMBL" id="AHG92044.1"/>
    </source>
</evidence>
<evidence type="ECO:0000256" key="2">
    <source>
        <dbReference type="ARBA" id="ARBA00005028"/>
    </source>
</evidence>
<evidence type="ECO:0000256" key="11">
    <source>
        <dbReference type="PIRSR" id="PIRSR005096-2"/>
    </source>
</evidence>
<protein>
    <recommendedName>
        <fullName evidence="9">Aldose 1-epimerase</fullName>
        <ecNumber evidence="9">5.1.3.3</ecNumber>
    </recommendedName>
</protein>
<sequence length="362" mass="38542">MSTTSLDLTRGVRCEPFGVTSSGETVHAYTLTNANGVALRFLTLGGIIASLHVPDRDGALDDVVLGYDTLDAYEADPRYLGTLVGRYANRIAGGRFTLDGTEHVVDANDGPNHLHGGPGGFHTAVWATEPFADERGVGAVLRHVSPDGDEGYPGALAAHVRYTLTQDDALVVEYHATTTRATPVNLTQHAYFNLAGHGAGDVCEHLLTLSASRYTPVDALLIPTGELRAVQDTPFDFRTPTAIGARIDDADPQLAHAGGYDHNFVIDGDAPGLRFAARVHEPRSGRALDVFTTEPGVHFYSGNALAEGPPGKGGVRYGARSGLALETQHFPDSPNQPHFPSTILRPGDTYTSRTVFRFSSTG</sequence>
<dbReference type="Proteomes" id="UP000019151">
    <property type="component" value="Chromosome"/>
</dbReference>
<proteinExistence type="inferred from homology"/>
<evidence type="ECO:0000256" key="12">
    <source>
        <dbReference type="PIRSR" id="PIRSR005096-3"/>
    </source>
</evidence>
<gene>
    <name evidence="13" type="ORF">J421_4507</name>
</gene>
<accession>W0RLS9</accession>
<dbReference type="InterPro" id="IPR014718">
    <property type="entry name" value="GH-type_carb-bd"/>
</dbReference>
<dbReference type="EMBL" id="CP007128">
    <property type="protein sequence ID" value="AHG92044.1"/>
    <property type="molecule type" value="Genomic_DNA"/>
</dbReference>
<evidence type="ECO:0000313" key="14">
    <source>
        <dbReference type="Proteomes" id="UP000019151"/>
    </source>
</evidence>
<dbReference type="InterPro" id="IPR047215">
    <property type="entry name" value="Galactose_mutarotase-like"/>
</dbReference>
<dbReference type="UniPathway" id="UPA00242"/>
<evidence type="ECO:0000256" key="8">
    <source>
        <dbReference type="ARBA" id="ARBA00023277"/>
    </source>
</evidence>
<feature type="binding site" evidence="11">
    <location>
        <position position="261"/>
    </location>
    <ligand>
        <name>beta-D-galactose</name>
        <dbReference type="ChEBI" id="CHEBI:27667"/>
    </ligand>
</feature>
<comment type="pathway">
    <text evidence="2 9">Carbohydrate metabolism; hexose metabolism.</text>
</comment>
<evidence type="ECO:0000256" key="1">
    <source>
        <dbReference type="ARBA" id="ARBA00004496"/>
    </source>
</evidence>
<evidence type="ECO:0000256" key="4">
    <source>
        <dbReference type="ARBA" id="ARBA00011245"/>
    </source>
</evidence>
<dbReference type="PANTHER" id="PTHR10091:SF0">
    <property type="entry name" value="GALACTOSE MUTAROTASE"/>
    <property type="match status" value="1"/>
</dbReference>
<dbReference type="KEGG" id="gba:J421_4507"/>
<dbReference type="GO" id="GO:0006006">
    <property type="term" value="P:glucose metabolic process"/>
    <property type="evidence" value="ECO:0007669"/>
    <property type="project" value="TreeGrafter"/>
</dbReference>
<dbReference type="PANTHER" id="PTHR10091">
    <property type="entry name" value="ALDOSE-1-EPIMERASE"/>
    <property type="match status" value="1"/>
</dbReference>
<evidence type="ECO:0000256" key="3">
    <source>
        <dbReference type="ARBA" id="ARBA00006206"/>
    </source>
</evidence>
<keyword evidence="14" id="KW-1185">Reference proteome</keyword>
<dbReference type="PIRSF" id="PIRSF005096">
    <property type="entry name" value="GALM"/>
    <property type="match status" value="1"/>
</dbReference>
<dbReference type="GO" id="GO:0004034">
    <property type="term" value="F:aldose 1-epimerase activity"/>
    <property type="evidence" value="ECO:0007669"/>
    <property type="project" value="UniProtKB-EC"/>
</dbReference>